<evidence type="ECO:0000313" key="2">
    <source>
        <dbReference type="EMBL" id="ATW25708.1"/>
    </source>
</evidence>
<sequence length="208" mass="24154">MFKFSAKEDKFYDLFILFAENIHKSSEMLKDFVYDLDHAEEKLKAIKDTEVKCDHTLHEIFTELNKTFLTPIDREDIYTIGKQMDDIADYIEATASRFVMFNVHKATPEAKTLSDLVLKGTEQVIELMQAFKVVKKGHKLLPVIVEINRLEEEVDAIYRKAIRKLFSDTAIPILDVIKWREIYEHLENILDACEDVANTVEGVVMKHA</sequence>
<protein>
    <submittedName>
        <fullName evidence="2">Phosphate transport regulator</fullName>
    </submittedName>
</protein>
<dbReference type="InterPro" id="IPR018445">
    <property type="entry name" value="Put_Phosphate_transp_reg"/>
</dbReference>
<gene>
    <name evidence="2" type="ORF">DCMF_13885</name>
</gene>
<dbReference type="OrthoDB" id="9797568at2"/>
<comment type="similarity">
    <text evidence="1">Belongs to the UPF0111 family.</text>
</comment>
<dbReference type="SUPFAM" id="SSF109755">
    <property type="entry name" value="PhoU-like"/>
    <property type="match status" value="1"/>
</dbReference>
<dbReference type="PANTHER" id="PTHR37298:SF1">
    <property type="entry name" value="UPF0111 PROTEIN YKAA"/>
    <property type="match status" value="1"/>
</dbReference>
<dbReference type="Gene3D" id="1.20.58.220">
    <property type="entry name" value="Phosphate transport system protein phou homolog 2, domain 2"/>
    <property type="match status" value="1"/>
</dbReference>
<dbReference type="InterPro" id="IPR052912">
    <property type="entry name" value="UPF0111_domain"/>
</dbReference>
<dbReference type="RefSeq" id="WP_148134973.1">
    <property type="nucleotide sequence ID" value="NZ_CP017634.1"/>
</dbReference>
<proteinExistence type="inferred from homology"/>
<accession>A0A3G1KTB4</accession>
<name>A0A3G1KTB4_FORW1</name>
<evidence type="ECO:0000313" key="3">
    <source>
        <dbReference type="Proteomes" id="UP000323521"/>
    </source>
</evidence>
<dbReference type="EMBL" id="CP017634">
    <property type="protein sequence ID" value="ATW25708.1"/>
    <property type="molecule type" value="Genomic_DNA"/>
</dbReference>
<evidence type="ECO:0000256" key="1">
    <source>
        <dbReference type="ARBA" id="ARBA00008591"/>
    </source>
</evidence>
<reference evidence="2 3" key="1">
    <citation type="submission" date="2016-10" db="EMBL/GenBank/DDBJ databases">
        <title>Complete Genome Sequence of Peptococcaceae strain DCMF.</title>
        <authorList>
            <person name="Edwards R.J."/>
            <person name="Holland S.I."/>
            <person name="Deshpande N.P."/>
            <person name="Wong Y.K."/>
            <person name="Ertan H."/>
            <person name="Manefield M."/>
            <person name="Russell T.L."/>
            <person name="Lee M.J."/>
        </authorList>
    </citation>
    <scope>NUCLEOTIDE SEQUENCE [LARGE SCALE GENOMIC DNA]</scope>
    <source>
        <strain evidence="2 3">DCMF</strain>
    </source>
</reference>
<dbReference type="PANTHER" id="PTHR37298">
    <property type="entry name" value="UPF0111 PROTEIN YKAA"/>
    <property type="match status" value="1"/>
</dbReference>
<organism evidence="2 3">
    <name type="scientific">Formimonas warabiya</name>
    <dbReference type="NCBI Taxonomy" id="1761012"/>
    <lineage>
        <taxon>Bacteria</taxon>
        <taxon>Bacillati</taxon>
        <taxon>Bacillota</taxon>
        <taxon>Clostridia</taxon>
        <taxon>Eubacteriales</taxon>
        <taxon>Peptococcaceae</taxon>
        <taxon>Candidatus Formimonas</taxon>
    </lineage>
</organism>
<dbReference type="Pfam" id="PF01865">
    <property type="entry name" value="PhoU_div"/>
    <property type="match status" value="1"/>
</dbReference>
<dbReference type="InterPro" id="IPR038078">
    <property type="entry name" value="PhoU-like_sf"/>
</dbReference>
<dbReference type="AlphaFoldDB" id="A0A3G1KTB4"/>
<keyword evidence="3" id="KW-1185">Reference proteome</keyword>
<dbReference type="Proteomes" id="UP000323521">
    <property type="component" value="Chromosome"/>
</dbReference>
<dbReference type="KEGG" id="fwa:DCMF_13885"/>